<evidence type="ECO:0000313" key="2">
    <source>
        <dbReference type="Proteomes" id="UP000179145"/>
    </source>
</evidence>
<keyword evidence="2" id="KW-1185">Reference proteome</keyword>
<organism evidence="1 2">
    <name type="scientific">Kozakia baliensis</name>
    <dbReference type="NCBI Taxonomy" id="153496"/>
    <lineage>
        <taxon>Bacteria</taxon>
        <taxon>Pseudomonadati</taxon>
        <taxon>Pseudomonadota</taxon>
        <taxon>Alphaproteobacteria</taxon>
        <taxon>Acetobacterales</taxon>
        <taxon>Acetobacteraceae</taxon>
        <taxon>Kozakia</taxon>
    </lineage>
</organism>
<dbReference type="AlphaFoldDB" id="A0A1D8USX9"/>
<evidence type="ECO:0000313" key="1">
    <source>
        <dbReference type="EMBL" id="AOX16748.1"/>
    </source>
</evidence>
<sequence length="327" mass="38427">MKRYAIVMKTHYWDDFCDRQFARFKKSARHADFFVAVDETIKKVGDINHDEIIRINEAELKNLGLTMATTDGSVIWYNIDYPHYVFLNKYGVYDYFVFVEYDVVANVNIDDMIETMQKEDIAYVYMPLRKDNTQWPWHPMHEQFYGASYPVGLSCFSVFRKDALEYLLARRQEMGKLFTKGEISFWPNNEGFIPAEIERKGFKAATLSEFGDVSKFDWWPPTDEANIDLAGENCFLHPVLPEKKFLNSFIHHQKSIVDLINFRSETWKTLNKYPKRIVLPLFFRKLYARLSSSLIRRLRPKKDGKPWYYGATPAGANEKQTGQAHNA</sequence>
<gene>
    <name evidence="1" type="ORF">A0U89_05955</name>
</gene>
<reference evidence="1 2" key="1">
    <citation type="journal article" date="2016" name="Microb. Cell Fact.">
        <title>Dissection of exopolysaccharide biosynthesis in Kozakia baliensis.</title>
        <authorList>
            <person name="Brandt J.U."/>
            <person name="Jakob F."/>
            <person name="Behr J."/>
            <person name="Geissler A.J."/>
            <person name="Vogel R.F."/>
        </authorList>
    </citation>
    <scope>NUCLEOTIDE SEQUENCE [LARGE SCALE GENOMIC DNA]</scope>
    <source>
        <strain evidence="1 2">DSM 14400</strain>
    </source>
</reference>
<name>A0A1D8USX9_9PROT</name>
<proteinExistence type="predicted"/>
<evidence type="ECO:0008006" key="3">
    <source>
        <dbReference type="Google" id="ProtNLM"/>
    </source>
</evidence>
<accession>A0A1D8USX9</accession>
<protein>
    <recommendedName>
        <fullName evidence="3">Glycosyl transferase</fullName>
    </recommendedName>
</protein>
<dbReference type="Proteomes" id="UP000179145">
    <property type="component" value="Chromosome"/>
</dbReference>
<dbReference type="KEGG" id="kba:A0U89_05955"/>
<dbReference type="EMBL" id="CP014674">
    <property type="protein sequence ID" value="AOX16748.1"/>
    <property type="molecule type" value="Genomic_DNA"/>
</dbReference>